<dbReference type="GO" id="GO:0016251">
    <property type="term" value="F:RNA polymerase II general transcription initiation factor activity"/>
    <property type="evidence" value="ECO:0007669"/>
    <property type="project" value="TreeGrafter"/>
</dbReference>
<dbReference type="GO" id="GO:0005674">
    <property type="term" value="C:transcription factor TFIIF complex"/>
    <property type="evidence" value="ECO:0007669"/>
    <property type="project" value="TreeGrafter"/>
</dbReference>
<comment type="subcellular location">
    <subcellularLocation>
        <location evidence="1">Nucleus</location>
    </subcellularLocation>
</comment>
<comment type="caution">
    <text evidence="8">The sequence shown here is derived from an EMBL/GenBank/DDBJ whole genome shotgun (WGS) entry which is preliminary data.</text>
</comment>
<keyword evidence="6" id="KW-0539">Nucleus</keyword>
<dbReference type="InterPro" id="IPR008851">
    <property type="entry name" value="TFIIF-alpha"/>
</dbReference>
<dbReference type="EMBL" id="LASV01000207">
    <property type="protein sequence ID" value="KKA21079.1"/>
    <property type="molecule type" value="Genomic_DNA"/>
</dbReference>
<feature type="compositionally biased region" description="Polar residues" evidence="7">
    <location>
        <begin position="521"/>
        <end position="532"/>
    </location>
</feature>
<evidence type="ECO:0000313" key="8">
    <source>
        <dbReference type="EMBL" id="KKA21079.1"/>
    </source>
</evidence>
<comment type="similarity">
    <text evidence="2">Belongs to the TFIIF alpha subunit family.</text>
</comment>
<dbReference type="GO" id="GO:0003743">
    <property type="term" value="F:translation initiation factor activity"/>
    <property type="evidence" value="ECO:0007669"/>
    <property type="project" value="UniProtKB-KW"/>
</dbReference>
<evidence type="ECO:0000256" key="2">
    <source>
        <dbReference type="ARBA" id="ARBA00005249"/>
    </source>
</evidence>
<accession>A0A0F4YS50</accession>
<sequence length="720" mass="79273">MDTTTDSNAVRTPTGADGPPVMRIRRPRPADPLVRPKKKPPPKPVTGQPAKAPTNGVAAPRPPPAAPAAPAASKTLPGSQSDRIQPIPGRDDVTVNGFSGPLLSQTYVDYPLVTTKRAWREGLKHHVAKFASKKNIDPRDESQFTRPVRLQRRDPRAKPGSIKAENANKVPTEGGNGLDDAEREELEARKAAREKEREENLAQIAPSVATTQKRTNVPKQKTQYVPKADMTPEEIAKARIKYEEALPWHLEDFDNKNTWVGNYEAALSETYAMFVLEDTGKMRMVPIDKWYRFNAKNPFKTLTIEEAEKFMAKKIKDPRWFMEKQQEMMQQKELEAYAKQRKVYRGKAAAPTLGETLEADEMDFEEDRFADDEEVDNSLFEEDEEAKAAEKRIKQDQLKANVFNLKDERDYEEEEERERREREARRILGRKVRKALQRREKNYDYSSGSDVNPYSDDESSDDSEDEGMREEERKAEEDKALKEKGKESGTSTKGTSTPSGRTKHTDALKKATNAAARKRTGSPNLSDASGTDSSRKKPKHVSSSQPTAQPGSRPMSPSPSSALPVGKKRIRNVGPGGAGSGSDVDGGAGSGGDMSDGGKTKKLKLNQPLSSSQNGTPQGSRSGSPAPNAGTSEGGPSAKGPAKGSTPRSAAQQGFPTPAEIHAAIPPSGILSRDLLKIFHPRIGDSKENHRKFIAIVKEVGVYGKEDRLLRPGVLKDTQQ</sequence>
<dbReference type="Proteomes" id="UP000053958">
    <property type="component" value="Unassembled WGS sequence"/>
</dbReference>
<feature type="compositionally biased region" description="Basic and acidic residues" evidence="7">
    <location>
        <begin position="470"/>
        <end position="487"/>
    </location>
</feature>
<dbReference type="InterPro" id="IPR011039">
    <property type="entry name" value="TFIIF_interaction"/>
</dbReference>
<keyword evidence="8" id="KW-0396">Initiation factor</keyword>
<dbReference type="RefSeq" id="XP_013327691.1">
    <property type="nucleotide sequence ID" value="XM_013472237.1"/>
</dbReference>
<feature type="compositionally biased region" description="Basic and acidic residues" evidence="7">
    <location>
        <begin position="417"/>
        <end position="426"/>
    </location>
</feature>
<gene>
    <name evidence="8" type="ORF">T310_4900</name>
</gene>
<dbReference type="STRING" id="1408163.A0A0F4YS50"/>
<feature type="compositionally biased region" description="Basic residues" evidence="7">
    <location>
        <begin position="427"/>
        <end position="436"/>
    </location>
</feature>
<keyword evidence="9" id="KW-1185">Reference proteome</keyword>
<keyword evidence="3" id="KW-0805">Transcription regulation</keyword>
<feature type="compositionally biased region" description="Basic and acidic residues" evidence="7">
    <location>
        <begin position="386"/>
        <end position="397"/>
    </location>
</feature>
<feature type="compositionally biased region" description="Polar residues" evidence="7">
    <location>
        <begin position="1"/>
        <end position="11"/>
    </location>
</feature>
<feature type="region of interest" description="Disordered" evidence="7">
    <location>
        <begin position="151"/>
        <end position="181"/>
    </location>
</feature>
<dbReference type="GO" id="GO:0001096">
    <property type="term" value="F:TFIIF-class transcription factor complex binding"/>
    <property type="evidence" value="ECO:0007669"/>
    <property type="project" value="TreeGrafter"/>
</dbReference>
<evidence type="ECO:0000256" key="4">
    <source>
        <dbReference type="ARBA" id="ARBA00023125"/>
    </source>
</evidence>
<feature type="compositionally biased region" description="Low complexity" evidence="7">
    <location>
        <begin position="550"/>
        <end position="564"/>
    </location>
</feature>
<feature type="compositionally biased region" description="Acidic residues" evidence="7">
    <location>
        <begin position="455"/>
        <end position="469"/>
    </location>
</feature>
<name>A0A0F4YS50_RASE3</name>
<reference evidence="8 9" key="1">
    <citation type="submission" date="2015-04" db="EMBL/GenBank/DDBJ databases">
        <authorList>
            <person name="Heijne W.H."/>
            <person name="Fedorova N.D."/>
            <person name="Nierman W.C."/>
            <person name="Vollebregt A.W."/>
            <person name="Zhao Z."/>
            <person name="Wu L."/>
            <person name="Kumar M."/>
            <person name="Stam H."/>
            <person name="van den Berg M.A."/>
            <person name="Pel H.J."/>
        </authorList>
    </citation>
    <scope>NUCLEOTIDE SEQUENCE [LARGE SCALE GENOMIC DNA]</scope>
    <source>
        <strain evidence="8 9">CBS 393.64</strain>
    </source>
</reference>
<feature type="compositionally biased region" description="Polar residues" evidence="7">
    <location>
        <begin position="607"/>
        <end position="631"/>
    </location>
</feature>
<dbReference type="GO" id="GO:0003677">
    <property type="term" value="F:DNA binding"/>
    <property type="evidence" value="ECO:0007669"/>
    <property type="project" value="UniProtKB-KW"/>
</dbReference>
<dbReference type="GeneID" id="25317247"/>
<evidence type="ECO:0000256" key="3">
    <source>
        <dbReference type="ARBA" id="ARBA00023015"/>
    </source>
</evidence>
<dbReference type="OrthoDB" id="76676at2759"/>
<dbReference type="PANTHER" id="PTHR13011">
    <property type="entry name" value="TFIIF-ALPHA"/>
    <property type="match status" value="1"/>
</dbReference>
<feature type="compositionally biased region" description="Polar residues" evidence="7">
    <location>
        <begin position="646"/>
        <end position="655"/>
    </location>
</feature>
<keyword evidence="5" id="KW-0804">Transcription</keyword>
<dbReference type="GO" id="GO:0006367">
    <property type="term" value="P:transcription initiation at RNA polymerase II promoter"/>
    <property type="evidence" value="ECO:0007669"/>
    <property type="project" value="InterPro"/>
</dbReference>
<evidence type="ECO:0000313" key="9">
    <source>
        <dbReference type="Proteomes" id="UP000053958"/>
    </source>
</evidence>
<proteinExistence type="inferred from homology"/>
<evidence type="ECO:0000256" key="5">
    <source>
        <dbReference type="ARBA" id="ARBA00023163"/>
    </source>
</evidence>
<protein>
    <submittedName>
        <fullName evidence="8">Transcription initiation factor IIF</fullName>
    </submittedName>
</protein>
<evidence type="ECO:0000256" key="1">
    <source>
        <dbReference type="ARBA" id="ARBA00004123"/>
    </source>
</evidence>
<evidence type="ECO:0000256" key="7">
    <source>
        <dbReference type="SAM" id="MobiDB-lite"/>
    </source>
</evidence>
<feature type="region of interest" description="Disordered" evidence="7">
    <location>
        <begin position="1"/>
        <end position="105"/>
    </location>
</feature>
<dbReference type="AlphaFoldDB" id="A0A0F4YS50"/>
<keyword evidence="8" id="KW-0648">Protein biosynthesis</keyword>
<dbReference type="SUPFAM" id="SSF50916">
    <property type="entry name" value="Rap30/74 interaction domains"/>
    <property type="match status" value="1"/>
</dbReference>
<evidence type="ECO:0000256" key="6">
    <source>
        <dbReference type="ARBA" id="ARBA00023242"/>
    </source>
</evidence>
<feature type="region of interest" description="Disordered" evidence="7">
    <location>
        <begin position="382"/>
        <end position="662"/>
    </location>
</feature>
<feature type="compositionally biased region" description="Low complexity" evidence="7">
    <location>
        <begin position="488"/>
        <end position="500"/>
    </location>
</feature>
<dbReference type="PANTHER" id="PTHR13011:SF0">
    <property type="entry name" value="GENERAL TRANSCRIPTION FACTOR IIF SUBUNIT 1"/>
    <property type="match status" value="1"/>
</dbReference>
<dbReference type="GO" id="GO:0032968">
    <property type="term" value="P:positive regulation of transcription elongation by RNA polymerase II"/>
    <property type="evidence" value="ECO:0007669"/>
    <property type="project" value="InterPro"/>
</dbReference>
<keyword evidence="4" id="KW-0238">DNA-binding</keyword>
<organism evidence="8 9">
    <name type="scientific">Rasamsonia emersonii (strain ATCC 16479 / CBS 393.64 / IMI 116815)</name>
    <dbReference type="NCBI Taxonomy" id="1408163"/>
    <lineage>
        <taxon>Eukaryota</taxon>
        <taxon>Fungi</taxon>
        <taxon>Dikarya</taxon>
        <taxon>Ascomycota</taxon>
        <taxon>Pezizomycotina</taxon>
        <taxon>Eurotiomycetes</taxon>
        <taxon>Eurotiomycetidae</taxon>
        <taxon>Eurotiales</taxon>
        <taxon>Trichocomaceae</taxon>
        <taxon>Rasamsonia</taxon>
    </lineage>
</organism>
<feature type="compositionally biased region" description="Gly residues" evidence="7">
    <location>
        <begin position="574"/>
        <end position="595"/>
    </location>
</feature>